<organism evidence="16 17">
    <name type="scientific">Methylophilus luteus</name>
    <dbReference type="NCBI Taxonomy" id="640108"/>
    <lineage>
        <taxon>Bacteria</taxon>
        <taxon>Pseudomonadati</taxon>
        <taxon>Pseudomonadota</taxon>
        <taxon>Betaproteobacteria</taxon>
        <taxon>Nitrosomonadales</taxon>
        <taxon>Methylophilaceae</taxon>
        <taxon>Methylophilus</taxon>
    </lineage>
</organism>
<sequence>MQNNHVRNAILAVSISLLTPTVSYAELNTQVPKEQEESFSVPLSLDMPAQPLAAALRQFSIQSNLSLTVDSALIVDKKSPAIKGRMTRKEAIQRMLDGTGLQGKIEGDKIFIQRAAKEDKSVQIDKVEVRAKRMYEIGPLPGLGLTKEEIPGNVQSISAKEIKEAHSLSLTDLMNRKLQSVTVNDYQGNPFQMDVQYRGFTAGPQIGTPQGLSVFLDGIRVNEPFGDVVNWDMIPMNALASVDVFPGSNPIFGLNTLGGAFSMKTKDGFNHAGFDADILTGSFGRKQLQTEAGWNNGTLALFGAGNFFLEDGWRENSPSKVNQFFGKASYRGDKLDLNLSTLMVGTDLVGNGLLPTQMYDQNRNGSYTSEDVTKNRLQQFQLSGAFQATDSFSITGQVYRRNSDRTQVGADVMADYDEDLLASRIPAAGEQYTCLFNSSGAGQYGPNSAANLYNLPDYIVLPIENYDPVTSQGQTSWVYDAQNPDGSGLSVIVQDLLNGTFDPANYASLINKPLDPEFLAAYQYSFKLWSNFYEQQSLNRDGGLKAVPLSGQPSFFGEPAFHYEYGSSFAGNSKTGGNVAASLQDYGGVLGEEFNYFFTQDQNGVITKNYVLILSPANKTACYEQQKVRADGSVGDQYNIPNPISGFETVDGRAYGTPGVVGVTDPATGKVYYTPTALLNNNQIEQVVDGFSLQFNWNLDKHKFMIGVSLDSANASYNNSQRLGLLDANRRGYLAPDQIHPMFTGAFVPLENNNFEGTSNTKSIYFSETWKPTSDWNFTASGRYNVTQVENKIAARRNLVNFGIGDMVFQGLPSTLGICPNADCTNVPTNFRIPELNNVLDSAETEKFSFYSFNPSLGATWQAKENLNVYTNWSQGTRTPSVVELGCAFDKTPVYTGPTQRTPEQLADSKNYTPKSIFENRQCTLPTTLSGDPFLPQIKATSYDIGMRGTLNNWLGSTNLQWNLGVYQTDLKDDIYFVAVGNGAGFFDTIGKTRRRGIEAGLSGKLDQWGFGINYGLTDATFEDDFRMISIDNSSSTNKNDGFGEAIDVKKGSRMPGVALHNLNARISYEVTPKWQIGLSAIAHSKSFVRGNENNEHQKGVARVLQEYPDGTRLLGRPTTNDGTVPGYATFNFQTSYKFNSEWTGTLLINNVFDREYFTAGRLGRNAFSPSVNGAIGVSGYNHNSGDWLSTNFIAPGAPRGIWFSLNYQFKPD</sequence>
<keyword evidence="3 12" id="KW-0813">Transport</keyword>
<evidence type="ECO:0000256" key="5">
    <source>
        <dbReference type="ARBA" id="ARBA00022496"/>
    </source>
</evidence>
<keyword evidence="9 12" id="KW-0472">Membrane</keyword>
<keyword evidence="14" id="KW-0732">Signal</keyword>
<dbReference type="EMBL" id="JBHTKB010000001">
    <property type="protein sequence ID" value="MFD0913376.1"/>
    <property type="molecule type" value="Genomic_DNA"/>
</dbReference>
<comment type="subcellular location">
    <subcellularLocation>
        <location evidence="1 12">Cell outer membrane</location>
        <topology evidence="1 12">Multi-pass membrane protein</topology>
    </subcellularLocation>
</comment>
<dbReference type="Gene3D" id="2.40.170.20">
    <property type="entry name" value="TonB-dependent receptor, beta-barrel domain"/>
    <property type="match status" value="2"/>
</dbReference>
<dbReference type="PANTHER" id="PTHR30069:SF39">
    <property type="entry name" value="BLL6183 PROTEIN"/>
    <property type="match status" value="1"/>
</dbReference>
<evidence type="ECO:0000256" key="8">
    <source>
        <dbReference type="ARBA" id="ARBA00023077"/>
    </source>
</evidence>
<keyword evidence="7" id="KW-0408">Iron</keyword>
<gene>
    <name evidence="16" type="ORF">ACFQ1Z_07445</name>
</gene>
<keyword evidence="10 16" id="KW-0675">Receptor</keyword>
<dbReference type="SMART" id="SM00965">
    <property type="entry name" value="STN"/>
    <property type="match status" value="1"/>
</dbReference>
<evidence type="ECO:0000256" key="14">
    <source>
        <dbReference type="SAM" id="SignalP"/>
    </source>
</evidence>
<dbReference type="RefSeq" id="WP_379056716.1">
    <property type="nucleotide sequence ID" value="NZ_JBHTKB010000001.1"/>
</dbReference>
<evidence type="ECO:0000259" key="15">
    <source>
        <dbReference type="SMART" id="SM00965"/>
    </source>
</evidence>
<comment type="similarity">
    <text evidence="2 12 13">Belongs to the TonB-dependent receptor family.</text>
</comment>
<keyword evidence="11 12" id="KW-0998">Cell outer membrane</keyword>
<dbReference type="Gene3D" id="3.55.50.30">
    <property type="match status" value="1"/>
</dbReference>
<dbReference type="PROSITE" id="PS52016">
    <property type="entry name" value="TONB_DEPENDENT_REC_3"/>
    <property type="match status" value="1"/>
</dbReference>
<keyword evidence="5" id="KW-0406">Ion transport</keyword>
<evidence type="ECO:0000256" key="10">
    <source>
        <dbReference type="ARBA" id="ARBA00023170"/>
    </source>
</evidence>
<dbReference type="Gene3D" id="2.170.130.10">
    <property type="entry name" value="TonB-dependent receptor, plug domain"/>
    <property type="match status" value="1"/>
</dbReference>
<dbReference type="InterPro" id="IPR037066">
    <property type="entry name" value="Plug_dom_sf"/>
</dbReference>
<dbReference type="InterPro" id="IPR000531">
    <property type="entry name" value="Beta-barrel_TonB"/>
</dbReference>
<keyword evidence="5" id="KW-0410">Iron transport</keyword>
<dbReference type="Pfam" id="PF00593">
    <property type="entry name" value="TonB_dep_Rec_b-barrel"/>
    <property type="match status" value="1"/>
</dbReference>
<evidence type="ECO:0000256" key="9">
    <source>
        <dbReference type="ARBA" id="ARBA00023136"/>
    </source>
</evidence>
<feature type="signal peptide" evidence="14">
    <location>
        <begin position="1"/>
        <end position="25"/>
    </location>
</feature>
<evidence type="ECO:0000256" key="12">
    <source>
        <dbReference type="PROSITE-ProRule" id="PRU01360"/>
    </source>
</evidence>
<evidence type="ECO:0000256" key="7">
    <source>
        <dbReference type="ARBA" id="ARBA00023004"/>
    </source>
</evidence>
<evidence type="ECO:0000256" key="1">
    <source>
        <dbReference type="ARBA" id="ARBA00004571"/>
    </source>
</evidence>
<keyword evidence="8 13" id="KW-0798">TonB box</keyword>
<keyword evidence="6 12" id="KW-0812">Transmembrane</keyword>
<evidence type="ECO:0000256" key="4">
    <source>
        <dbReference type="ARBA" id="ARBA00022452"/>
    </source>
</evidence>
<evidence type="ECO:0000313" key="17">
    <source>
        <dbReference type="Proteomes" id="UP001597128"/>
    </source>
</evidence>
<name>A0ABW3F9C6_9PROT</name>
<feature type="chain" id="PRO_5045457841" evidence="14">
    <location>
        <begin position="26"/>
        <end position="1213"/>
    </location>
</feature>
<evidence type="ECO:0000256" key="2">
    <source>
        <dbReference type="ARBA" id="ARBA00009810"/>
    </source>
</evidence>
<dbReference type="Pfam" id="PF07715">
    <property type="entry name" value="Plug"/>
    <property type="match status" value="1"/>
</dbReference>
<dbReference type="SUPFAM" id="SSF56935">
    <property type="entry name" value="Porins"/>
    <property type="match status" value="2"/>
</dbReference>
<dbReference type="InterPro" id="IPR036942">
    <property type="entry name" value="Beta-barrel_TonB_sf"/>
</dbReference>
<comment type="caution">
    <text evidence="16">The sequence shown here is derived from an EMBL/GenBank/DDBJ whole genome shotgun (WGS) entry which is preliminary data.</text>
</comment>
<dbReference type="Proteomes" id="UP001597128">
    <property type="component" value="Unassembled WGS sequence"/>
</dbReference>
<keyword evidence="4 12" id="KW-1134">Transmembrane beta strand</keyword>
<accession>A0ABW3F9C6</accession>
<keyword evidence="17" id="KW-1185">Reference proteome</keyword>
<evidence type="ECO:0000313" key="16">
    <source>
        <dbReference type="EMBL" id="MFD0913376.1"/>
    </source>
</evidence>
<dbReference type="PANTHER" id="PTHR30069">
    <property type="entry name" value="TONB-DEPENDENT OUTER MEMBRANE RECEPTOR"/>
    <property type="match status" value="1"/>
</dbReference>
<evidence type="ECO:0000256" key="6">
    <source>
        <dbReference type="ARBA" id="ARBA00022692"/>
    </source>
</evidence>
<evidence type="ECO:0000256" key="13">
    <source>
        <dbReference type="RuleBase" id="RU003357"/>
    </source>
</evidence>
<dbReference type="InterPro" id="IPR012910">
    <property type="entry name" value="Plug_dom"/>
</dbReference>
<evidence type="ECO:0000256" key="3">
    <source>
        <dbReference type="ARBA" id="ARBA00022448"/>
    </source>
</evidence>
<protein>
    <submittedName>
        <fullName evidence="16">TonB-dependent receptor domain-containing protein</fullName>
    </submittedName>
</protein>
<reference evidence="17" key="1">
    <citation type="journal article" date="2019" name="Int. J. Syst. Evol. Microbiol.">
        <title>The Global Catalogue of Microorganisms (GCM) 10K type strain sequencing project: providing services to taxonomists for standard genome sequencing and annotation.</title>
        <authorList>
            <consortium name="The Broad Institute Genomics Platform"/>
            <consortium name="The Broad Institute Genome Sequencing Center for Infectious Disease"/>
            <person name="Wu L."/>
            <person name="Ma J."/>
        </authorList>
    </citation>
    <scope>NUCLEOTIDE SEQUENCE [LARGE SCALE GENOMIC DNA]</scope>
    <source>
        <strain evidence="17">CCUG 58412</strain>
    </source>
</reference>
<dbReference type="InterPro" id="IPR039426">
    <property type="entry name" value="TonB-dep_rcpt-like"/>
</dbReference>
<proteinExistence type="inferred from homology"/>
<dbReference type="InterPro" id="IPR011662">
    <property type="entry name" value="Secretin/TonB_short_N"/>
</dbReference>
<feature type="domain" description="Secretin/TonB short N-terminal" evidence="15">
    <location>
        <begin position="65"/>
        <end position="115"/>
    </location>
</feature>
<evidence type="ECO:0000256" key="11">
    <source>
        <dbReference type="ARBA" id="ARBA00023237"/>
    </source>
</evidence>